<dbReference type="Proteomes" id="UP000019132">
    <property type="component" value="Unassembled WGS sequence"/>
</dbReference>
<proteinExistence type="predicted"/>
<accession>K3X803</accession>
<dbReference type="AlphaFoldDB" id="K3X803"/>
<sequence>MSASKSARASMGFVNLWTTDKGTFPIVLIASAAAIGAATSAGRFLLNHPDVCLSKTKRENTMHYSDDVGADWRERRFRLANLKRNPINQSRQFDLMYEKEANKAVQR</sequence>
<dbReference type="InterPro" id="IPR010530">
    <property type="entry name" value="B12D"/>
</dbReference>
<organism evidence="2 3">
    <name type="scientific">Globisporangium ultimum (strain ATCC 200006 / CBS 805.95 / DAOM BR144)</name>
    <name type="common">Pythium ultimum</name>
    <dbReference type="NCBI Taxonomy" id="431595"/>
    <lineage>
        <taxon>Eukaryota</taxon>
        <taxon>Sar</taxon>
        <taxon>Stramenopiles</taxon>
        <taxon>Oomycota</taxon>
        <taxon>Peronosporomycetes</taxon>
        <taxon>Pythiales</taxon>
        <taxon>Pythiaceae</taxon>
        <taxon>Globisporangium</taxon>
    </lineage>
</organism>
<dbReference type="EnsemblProtists" id="PYU1_T013355">
    <property type="protein sequence ID" value="PYU1_T013355"/>
    <property type="gene ID" value="PYU1_G013326"/>
</dbReference>
<dbReference type="Pfam" id="PF06522">
    <property type="entry name" value="B12D"/>
    <property type="match status" value="1"/>
</dbReference>
<keyword evidence="1" id="KW-0812">Transmembrane</keyword>
<keyword evidence="3" id="KW-1185">Reference proteome</keyword>
<dbReference type="EnsemblProtists" id="PYU1_T013354">
    <property type="protein sequence ID" value="PYU1_T013354"/>
    <property type="gene ID" value="PYU1_G013325"/>
</dbReference>
<dbReference type="HOGENOM" id="CLU_185623_0_0_1"/>
<evidence type="ECO:0000256" key="1">
    <source>
        <dbReference type="SAM" id="Phobius"/>
    </source>
</evidence>
<reference evidence="3" key="1">
    <citation type="journal article" date="2010" name="Genome Biol.">
        <title>Genome sequence of the necrotrophic plant pathogen Pythium ultimum reveals original pathogenicity mechanisms and effector repertoire.</title>
        <authorList>
            <person name="Levesque C.A."/>
            <person name="Brouwer H."/>
            <person name="Cano L."/>
            <person name="Hamilton J.P."/>
            <person name="Holt C."/>
            <person name="Huitema E."/>
            <person name="Raffaele S."/>
            <person name="Robideau G.P."/>
            <person name="Thines M."/>
            <person name="Win J."/>
            <person name="Zerillo M.M."/>
            <person name="Beakes G.W."/>
            <person name="Boore J.L."/>
            <person name="Busam D."/>
            <person name="Dumas B."/>
            <person name="Ferriera S."/>
            <person name="Fuerstenberg S.I."/>
            <person name="Gachon C.M."/>
            <person name="Gaulin E."/>
            <person name="Govers F."/>
            <person name="Grenville-Briggs L."/>
            <person name="Horner N."/>
            <person name="Hostetler J."/>
            <person name="Jiang R.H."/>
            <person name="Johnson J."/>
            <person name="Krajaejun T."/>
            <person name="Lin H."/>
            <person name="Meijer H.J."/>
            <person name="Moore B."/>
            <person name="Morris P."/>
            <person name="Phuntmart V."/>
            <person name="Puiu D."/>
            <person name="Shetty J."/>
            <person name="Stajich J.E."/>
            <person name="Tripathy S."/>
            <person name="Wawra S."/>
            <person name="van West P."/>
            <person name="Whitty B.R."/>
            <person name="Coutinho P.M."/>
            <person name="Henrissat B."/>
            <person name="Martin F."/>
            <person name="Thomas P.D."/>
            <person name="Tyler B.M."/>
            <person name="De Vries R.P."/>
            <person name="Kamoun S."/>
            <person name="Yandell M."/>
            <person name="Tisserat N."/>
            <person name="Buell C.R."/>
        </authorList>
    </citation>
    <scope>NUCLEOTIDE SEQUENCE</scope>
    <source>
        <strain evidence="3">DAOM:BR144</strain>
    </source>
</reference>
<dbReference type="STRING" id="431595.K3X803"/>
<dbReference type="EnsemblProtists" id="PYU1_T013353">
    <property type="protein sequence ID" value="PYU1_T013353"/>
    <property type="gene ID" value="PYU1_G013324"/>
</dbReference>
<reference evidence="2" key="3">
    <citation type="submission" date="2015-02" db="UniProtKB">
        <authorList>
            <consortium name="EnsemblProtists"/>
        </authorList>
    </citation>
    <scope>IDENTIFICATION</scope>
    <source>
        <strain evidence="2">DAOM BR144</strain>
    </source>
</reference>
<keyword evidence="1" id="KW-1133">Transmembrane helix</keyword>
<dbReference type="EMBL" id="GL376609">
    <property type="status" value="NOT_ANNOTATED_CDS"/>
    <property type="molecule type" value="Genomic_DNA"/>
</dbReference>
<name>K3X803_GLOUD</name>
<dbReference type="VEuPathDB" id="FungiDB:PYU1_G013324"/>
<dbReference type="EnsemblProtists" id="PYU1_T013352">
    <property type="protein sequence ID" value="PYU1_T013352"/>
    <property type="gene ID" value="PYU1_G013323"/>
</dbReference>
<dbReference type="VEuPathDB" id="FungiDB:PYU1_G013323"/>
<dbReference type="eggNOG" id="ENOG502SRSB">
    <property type="taxonomic scope" value="Eukaryota"/>
</dbReference>
<evidence type="ECO:0008006" key="4">
    <source>
        <dbReference type="Google" id="ProtNLM"/>
    </source>
</evidence>
<dbReference type="OMA" id="AIFHRSH"/>
<accession>T1NX90</accession>
<evidence type="ECO:0000313" key="2">
    <source>
        <dbReference type="EnsemblProtists" id="PYU1_T013352"/>
    </source>
</evidence>
<keyword evidence="1" id="KW-0472">Membrane</keyword>
<protein>
    <recommendedName>
        <fullName evidence="4">NADH-ubiquinone reductase complex 1 MLRQ subunit</fullName>
    </recommendedName>
</protein>
<dbReference type="InParanoid" id="K3X803"/>
<evidence type="ECO:0000313" key="3">
    <source>
        <dbReference type="Proteomes" id="UP000019132"/>
    </source>
</evidence>
<dbReference type="VEuPathDB" id="FungiDB:PYU1_G013326"/>
<feature type="transmembrane region" description="Helical" evidence="1">
    <location>
        <begin position="24"/>
        <end position="46"/>
    </location>
</feature>
<dbReference type="VEuPathDB" id="FungiDB:PYU1_G013325"/>
<reference evidence="3" key="2">
    <citation type="submission" date="2010-04" db="EMBL/GenBank/DDBJ databases">
        <authorList>
            <person name="Buell R."/>
            <person name="Hamilton J."/>
            <person name="Hostetler J."/>
        </authorList>
    </citation>
    <scope>NUCLEOTIDE SEQUENCE [LARGE SCALE GENOMIC DNA]</scope>
    <source>
        <strain evidence="3">DAOM:BR144</strain>
    </source>
</reference>